<comment type="caution">
    <text evidence="8">The sequence shown here is derived from an EMBL/GenBank/DDBJ whole genome shotgun (WGS) entry which is preliminary data.</text>
</comment>
<dbReference type="InterPro" id="IPR050109">
    <property type="entry name" value="HTH-type_TetR-like_transc_reg"/>
</dbReference>
<keyword evidence="1" id="KW-0678">Repressor</keyword>
<keyword evidence="2" id="KW-0805">Transcription regulation</keyword>
<gene>
    <name evidence="8" type="ORF">ACFSXZ_22640</name>
</gene>
<dbReference type="Proteomes" id="UP001597417">
    <property type="component" value="Unassembled WGS sequence"/>
</dbReference>
<keyword evidence="4" id="KW-0804">Transcription</keyword>
<reference evidence="9" key="1">
    <citation type="journal article" date="2019" name="Int. J. Syst. Evol. Microbiol.">
        <title>The Global Catalogue of Microorganisms (GCM) 10K type strain sequencing project: providing services to taxonomists for standard genome sequencing and annotation.</title>
        <authorList>
            <consortium name="The Broad Institute Genomics Platform"/>
            <consortium name="The Broad Institute Genome Sequencing Center for Infectious Disease"/>
            <person name="Wu L."/>
            <person name="Ma J."/>
        </authorList>
    </citation>
    <scope>NUCLEOTIDE SEQUENCE [LARGE SCALE GENOMIC DNA]</scope>
    <source>
        <strain evidence="9">CGMCC 4.7645</strain>
    </source>
</reference>
<dbReference type="PANTHER" id="PTHR30055:SF229">
    <property type="entry name" value="HTH-TYPE TRANSCRIPTIONAL REPRESSOR RV1474C"/>
    <property type="match status" value="1"/>
</dbReference>
<evidence type="ECO:0000313" key="8">
    <source>
        <dbReference type="EMBL" id="MFD2419132.1"/>
    </source>
</evidence>
<dbReference type="PRINTS" id="PR00455">
    <property type="entry name" value="HTHTETR"/>
</dbReference>
<proteinExistence type="predicted"/>
<organism evidence="8 9">
    <name type="scientific">Amycolatopsis pigmentata</name>
    <dbReference type="NCBI Taxonomy" id="450801"/>
    <lineage>
        <taxon>Bacteria</taxon>
        <taxon>Bacillati</taxon>
        <taxon>Actinomycetota</taxon>
        <taxon>Actinomycetes</taxon>
        <taxon>Pseudonocardiales</taxon>
        <taxon>Pseudonocardiaceae</taxon>
        <taxon>Amycolatopsis</taxon>
    </lineage>
</organism>
<protein>
    <submittedName>
        <fullName evidence="8">TetR/AcrR family transcriptional regulator</fullName>
    </submittedName>
</protein>
<keyword evidence="3 5" id="KW-0238">DNA-binding</keyword>
<evidence type="ECO:0000256" key="2">
    <source>
        <dbReference type="ARBA" id="ARBA00023015"/>
    </source>
</evidence>
<feature type="domain" description="HTH tetR-type" evidence="7">
    <location>
        <begin position="10"/>
        <end position="70"/>
    </location>
</feature>
<dbReference type="RefSeq" id="WP_378267146.1">
    <property type="nucleotide sequence ID" value="NZ_JBHUKR010000011.1"/>
</dbReference>
<evidence type="ECO:0000256" key="1">
    <source>
        <dbReference type="ARBA" id="ARBA00022491"/>
    </source>
</evidence>
<evidence type="ECO:0000256" key="5">
    <source>
        <dbReference type="PROSITE-ProRule" id="PRU00335"/>
    </source>
</evidence>
<dbReference type="InterPro" id="IPR039538">
    <property type="entry name" value="BetI_C"/>
</dbReference>
<dbReference type="Gene3D" id="1.10.357.10">
    <property type="entry name" value="Tetracycline Repressor, domain 2"/>
    <property type="match status" value="1"/>
</dbReference>
<feature type="compositionally biased region" description="Low complexity" evidence="6">
    <location>
        <begin position="195"/>
        <end position="207"/>
    </location>
</feature>
<feature type="DNA-binding region" description="H-T-H motif" evidence="5">
    <location>
        <begin position="33"/>
        <end position="52"/>
    </location>
</feature>
<dbReference type="SUPFAM" id="SSF46689">
    <property type="entry name" value="Homeodomain-like"/>
    <property type="match status" value="1"/>
</dbReference>
<dbReference type="InterPro" id="IPR009057">
    <property type="entry name" value="Homeodomain-like_sf"/>
</dbReference>
<evidence type="ECO:0000256" key="6">
    <source>
        <dbReference type="SAM" id="MobiDB-lite"/>
    </source>
</evidence>
<evidence type="ECO:0000256" key="4">
    <source>
        <dbReference type="ARBA" id="ARBA00023163"/>
    </source>
</evidence>
<keyword evidence="9" id="KW-1185">Reference proteome</keyword>
<name>A0ABW5G046_9PSEU</name>
<feature type="region of interest" description="Disordered" evidence="6">
    <location>
        <begin position="195"/>
        <end position="216"/>
    </location>
</feature>
<evidence type="ECO:0000259" key="7">
    <source>
        <dbReference type="PROSITE" id="PS50977"/>
    </source>
</evidence>
<dbReference type="InterPro" id="IPR036271">
    <property type="entry name" value="Tet_transcr_reg_TetR-rel_C_sf"/>
</dbReference>
<dbReference type="Pfam" id="PF13977">
    <property type="entry name" value="TetR_C_6"/>
    <property type="match status" value="1"/>
</dbReference>
<dbReference type="Pfam" id="PF00440">
    <property type="entry name" value="TetR_N"/>
    <property type="match status" value="1"/>
</dbReference>
<dbReference type="InterPro" id="IPR001647">
    <property type="entry name" value="HTH_TetR"/>
</dbReference>
<evidence type="ECO:0000256" key="3">
    <source>
        <dbReference type="ARBA" id="ARBA00023125"/>
    </source>
</evidence>
<accession>A0ABW5G046</accession>
<sequence length="216" mass="23351">MPRLTPQRWASRRRQILDGARGCFLRNGFHATSMKEVVEAAQMSPGAVYNHFASKDDLVAAICEQALAEVTDTFEQLSGEPVLPPLDEAVTAVFGHTAPLDSQRDSARLLVQIWAEAIRSPTLAARVEPIFRTVRGVLATLVTRYQDHSLFPSTAPAEEIADVLLATLQGTILRHAVLGDVDLAALQRGVRALWPAATPPETTTAEQAPPPTRSAG</sequence>
<dbReference type="PROSITE" id="PS50977">
    <property type="entry name" value="HTH_TETR_2"/>
    <property type="match status" value="1"/>
</dbReference>
<dbReference type="EMBL" id="JBHUKR010000011">
    <property type="protein sequence ID" value="MFD2419132.1"/>
    <property type="molecule type" value="Genomic_DNA"/>
</dbReference>
<dbReference type="PANTHER" id="PTHR30055">
    <property type="entry name" value="HTH-TYPE TRANSCRIPTIONAL REGULATOR RUTR"/>
    <property type="match status" value="1"/>
</dbReference>
<dbReference type="SUPFAM" id="SSF48498">
    <property type="entry name" value="Tetracyclin repressor-like, C-terminal domain"/>
    <property type="match status" value="1"/>
</dbReference>
<evidence type="ECO:0000313" key="9">
    <source>
        <dbReference type="Proteomes" id="UP001597417"/>
    </source>
</evidence>